<reference evidence="4 5" key="1">
    <citation type="journal article" date="2018" name="Microb. Genom.">
        <title>Expanding an expanded genome: long-read sequencing of Trypanosoma cruzi.</title>
        <authorList>
            <person name="Berna L."/>
            <person name="Rodriguez M."/>
            <person name="Chiribao M.L."/>
            <person name="Parodi-Talice A."/>
            <person name="Pita S."/>
            <person name="Rijo G."/>
            <person name="Alvarez-Valin F."/>
            <person name="Robello C."/>
        </authorList>
    </citation>
    <scope>NUCLEOTIDE SEQUENCE [LARGE SCALE GENOMIC DNA]</scope>
    <source>
        <strain evidence="4 5">TCC</strain>
    </source>
</reference>
<feature type="compositionally biased region" description="Basic residues" evidence="2">
    <location>
        <begin position="144"/>
        <end position="162"/>
    </location>
</feature>
<dbReference type="VEuPathDB" id="TriTrypDB:TcG_00568"/>
<dbReference type="VEuPathDB" id="TriTrypDB:TcYC6_0069330"/>
<dbReference type="VEuPathDB" id="TriTrypDB:TcBrA4_0062130"/>
<feature type="region of interest" description="Disordered" evidence="2">
    <location>
        <begin position="136"/>
        <end position="171"/>
    </location>
</feature>
<evidence type="ECO:0000313" key="4">
    <source>
        <dbReference type="EMBL" id="PWV10222.1"/>
    </source>
</evidence>
<dbReference type="VEuPathDB" id="TriTrypDB:TcCL_NonESM00205"/>
<dbReference type="VEuPathDB" id="TriTrypDB:C3747_71g121"/>
<evidence type="ECO:0000256" key="2">
    <source>
        <dbReference type="SAM" id="MobiDB-lite"/>
    </source>
</evidence>
<dbReference type="PANTHER" id="PTHR43601">
    <property type="entry name" value="THIOREDOXIN, MITOCHONDRIAL"/>
    <property type="match status" value="1"/>
</dbReference>
<dbReference type="InterPro" id="IPR013766">
    <property type="entry name" value="Thioredoxin_domain"/>
</dbReference>
<sequence length="171" mass="18858">MPPKSRSRSKSKSKSKKAPPPPPPVILYASNHEEFDAVVLQHNGGCLVAVVTPFCNRCSRTIMPYLEKLNSERPSLLSTLNIVVVNAGDETGDLCRSLEVVAIPTFFAYSYGKQIHAFSGDNVEKILLLAKLAAQQAEEDKKSNGRSRSRSRSRRSRNRSSNRTKLSGSNI</sequence>
<dbReference type="GO" id="GO:0045454">
    <property type="term" value="P:cell redox homeostasis"/>
    <property type="evidence" value="ECO:0007669"/>
    <property type="project" value="TreeGrafter"/>
</dbReference>
<dbReference type="InterPro" id="IPR036249">
    <property type="entry name" value="Thioredoxin-like_sf"/>
</dbReference>
<comment type="caution">
    <text evidence="4">The sequence shown here is derived from an EMBL/GenBank/DDBJ whole genome shotgun (WGS) entry which is preliminary data.</text>
</comment>
<dbReference type="Pfam" id="PF00085">
    <property type="entry name" value="Thioredoxin"/>
    <property type="match status" value="1"/>
</dbReference>
<feature type="domain" description="Thioredoxin" evidence="3">
    <location>
        <begin position="30"/>
        <end position="124"/>
    </location>
</feature>
<dbReference type="Proteomes" id="UP000246078">
    <property type="component" value="Unassembled WGS sequence"/>
</dbReference>
<accession>A0A2V2WPT9</accession>
<dbReference type="VEuPathDB" id="TriTrypDB:BCY84_00381"/>
<gene>
    <name evidence="4" type="ORF">C3747_71g121</name>
</gene>
<dbReference type="VEuPathDB" id="TriTrypDB:TcCLB.510741.20"/>
<name>A0A2V2WPT9_TRYCR</name>
<proteinExistence type="inferred from homology"/>
<dbReference type="AlphaFoldDB" id="A0A2V2WPT9"/>
<dbReference type="VEuPathDB" id="TriTrypDB:C4B63_2g766"/>
<feature type="compositionally biased region" description="Basic residues" evidence="2">
    <location>
        <begin position="1"/>
        <end position="17"/>
    </location>
</feature>
<dbReference type="VEuPathDB" id="TriTrypDB:TCDM_13947"/>
<dbReference type="Gene3D" id="3.40.30.10">
    <property type="entry name" value="Glutaredoxin"/>
    <property type="match status" value="1"/>
</dbReference>
<dbReference type="SUPFAM" id="SSF52833">
    <property type="entry name" value="Thioredoxin-like"/>
    <property type="match status" value="1"/>
</dbReference>
<dbReference type="PANTHER" id="PTHR43601:SF3">
    <property type="entry name" value="THIOREDOXIN, MITOCHONDRIAL"/>
    <property type="match status" value="1"/>
</dbReference>
<feature type="region of interest" description="Disordered" evidence="2">
    <location>
        <begin position="1"/>
        <end position="23"/>
    </location>
</feature>
<dbReference type="CDD" id="cd02947">
    <property type="entry name" value="TRX_family"/>
    <property type="match status" value="1"/>
</dbReference>
<dbReference type="EMBL" id="PRFC01000071">
    <property type="protein sequence ID" value="PWV10222.1"/>
    <property type="molecule type" value="Genomic_DNA"/>
</dbReference>
<comment type="similarity">
    <text evidence="1">Belongs to the thioredoxin family.</text>
</comment>
<evidence type="ECO:0000259" key="3">
    <source>
        <dbReference type="Pfam" id="PF00085"/>
    </source>
</evidence>
<evidence type="ECO:0000313" key="5">
    <source>
        <dbReference type="Proteomes" id="UP000246078"/>
    </source>
</evidence>
<organism evidence="4 5">
    <name type="scientific">Trypanosoma cruzi</name>
    <dbReference type="NCBI Taxonomy" id="5693"/>
    <lineage>
        <taxon>Eukaryota</taxon>
        <taxon>Discoba</taxon>
        <taxon>Euglenozoa</taxon>
        <taxon>Kinetoplastea</taxon>
        <taxon>Metakinetoplastina</taxon>
        <taxon>Trypanosomatida</taxon>
        <taxon>Trypanosomatidae</taxon>
        <taxon>Trypanosoma</taxon>
        <taxon>Schizotrypanum</taxon>
    </lineage>
</organism>
<evidence type="ECO:0000256" key="1">
    <source>
        <dbReference type="ARBA" id="ARBA00008987"/>
    </source>
</evidence>
<protein>
    <recommendedName>
        <fullName evidence="3">Thioredoxin domain-containing protein</fullName>
    </recommendedName>
</protein>
<dbReference type="VEuPathDB" id="TriTrypDB:TcCLB.510661.244"/>